<sequence>MIKNKAGWVALTVLAAATALMVFVVQPNLRGGKEASADGTASAPAQTGDAASSTGGPQPTPAASTETAAKSDDAAKVAEPQPVASTAEVKPPAMDASIPGFDVLRVEPDGSTVVAGHAAPGSKLEILNGTTVVGTADVGVTGDFAAVFDTPLPAGDYQLTLRAVGEDGVAKTSQEVATVSVPKDATGQLLAMVSKPGEASRLLTTPDALGSATQTTDTPASQPAAATPADVASATPQTTNDASANTAKPSGAAGLQVTAVEIEGAKMFVAGSAKPGALVRIYADDKLLGEMKADDKGHFVVDGQIELSVGSHIIRADMLSEDASKVVMRASVPFDRPAGAQVAAVAGPVSAAATAGLDGLRAEAGKALALLKGLFADGKVPTGEQLAAARSASEFALKSLADFRLTDNSDQALADEVARTAKAAADALAVLKDAPQDAPSVAAALGKVEASVGAILAERGSATPAVTAAAEPAVSGEVAEASGASKVKGAGSSIANDVAAAQPSMATTESPAQPETVEQAPLKESKNSVIIRRGDTLWQISRRVYGAGVRYTTIYLANQEQIENPDRIRPGQVFGVPDQALSDEESREIHKKHMKHEQ</sequence>
<evidence type="ECO:0000313" key="2">
    <source>
        <dbReference type="Proteomes" id="UP000823773"/>
    </source>
</evidence>
<proteinExistence type="predicted"/>
<comment type="caution">
    <text evidence="1">The sequence shown here is derived from an EMBL/GenBank/DDBJ whole genome shotgun (WGS) entry which is preliminary data.</text>
</comment>
<accession>A0ACC5T0D1</accession>
<reference evidence="1" key="1">
    <citation type="submission" date="2021-03" db="EMBL/GenBank/DDBJ databases">
        <title>Genomic Encyclopedia of Type Strains, Phase IV (KMG-IV): sequencing the most valuable type-strain genomes for metagenomic binning, comparative biology and taxonomic classification.</title>
        <authorList>
            <person name="Goeker M."/>
        </authorList>
    </citation>
    <scope>NUCLEOTIDE SEQUENCE</scope>
    <source>
        <strain evidence="1">DSM 18131</strain>
    </source>
</reference>
<evidence type="ECO:0000313" key="1">
    <source>
        <dbReference type="EMBL" id="MBP1874434.1"/>
    </source>
</evidence>
<name>A0ACC5T0D1_ENSAD</name>
<dbReference type="EMBL" id="JAGGJR010000007">
    <property type="protein sequence ID" value="MBP1874434.1"/>
    <property type="molecule type" value="Genomic_DNA"/>
</dbReference>
<keyword evidence="2" id="KW-1185">Reference proteome</keyword>
<gene>
    <name evidence="1" type="ORF">J2Z19_004160</name>
</gene>
<organism evidence="1 2">
    <name type="scientific">Ensifer adhaerens</name>
    <name type="common">Sinorhizobium morelense</name>
    <dbReference type="NCBI Taxonomy" id="106592"/>
    <lineage>
        <taxon>Bacteria</taxon>
        <taxon>Pseudomonadati</taxon>
        <taxon>Pseudomonadota</taxon>
        <taxon>Alphaproteobacteria</taxon>
        <taxon>Hyphomicrobiales</taxon>
        <taxon>Rhizobiaceae</taxon>
        <taxon>Sinorhizobium/Ensifer group</taxon>
        <taxon>Ensifer</taxon>
    </lineage>
</organism>
<dbReference type="Proteomes" id="UP000823773">
    <property type="component" value="Unassembled WGS sequence"/>
</dbReference>
<protein>
    <submittedName>
        <fullName evidence="1">Nucleoid-associated protein YgaU</fullName>
    </submittedName>
</protein>